<gene>
    <name evidence="3" type="ORF">SAMN05216409_11853</name>
</gene>
<dbReference type="PANTHER" id="PTHR33375:SF1">
    <property type="entry name" value="CHROMOSOME-PARTITIONING PROTEIN PARB-RELATED"/>
    <property type="match status" value="1"/>
</dbReference>
<feature type="compositionally biased region" description="Basic and acidic residues" evidence="1">
    <location>
        <begin position="294"/>
        <end position="306"/>
    </location>
</feature>
<dbReference type="RefSeq" id="WP_074829628.1">
    <property type="nucleotide sequence ID" value="NZ_FOEV01000018.1"/>
</dbReference>
<evidence type="ECO:0000313" key="4">
    <source>
        <dbReference type="Proteomes" id="UP000183210"/>
    </source>
</evidence>
<proteinExistence type="predicted"/>
<evidence type="ECO:0000313" key="3">
    <source>
        <dbReference type="EMBL" id="SER36464.1"/>
    </source>
</evidence>
<dbReference type="PANTHER" id="PTHR33375">
    <property type="entry name" value="CHROMOSOME-PARTITIONING PROTEIN PARB-RELATED"/>
    <property type="match status" value="1"/>
</dbReference>
<name>A0A9X8MH33_9PSED</name>
<dbReference type="SUPFAM" id="SSF109709">
    <property type="entry name" value="KorB DNA-binding domain-like"/>
    <property type="match status" value="1"/>
</dbReference>
<dbReference type="Gene3D" id="1.10.10.2830">
    <property type="match status" value="1"/>
</dbReference>
<evidence type="ECO:0000259" key="2">
    <source>
        <dbReference type="Pfam" id="PF17762"/>
    </source>
</evidence>
<dbReference type="EMBL" id="FOEV01000018">
    <property type="protein sequence ID" value="SER36464.1"/>
    <property type="molecule type" value="Genomic_DNA"/>
</dbReference>
<dbReference type="GO" id="GO:0007059">
    <property type="term" value="P:chromosome segregation"/>
    <property type="evidence" value="ECO:0007669"/>
    <property type="project" value="TreeGrafter"/>
</dbReference>
<protein>
    <recommendedName>
        <fullName evidence="2">ParB/Spo0J HTH domain-containing protein</fullName>
    </recommendedName>
</protein>
<dbReference type="InterPro" id="IPR050336">
    <property type="entry name" value="Chromosome_partition/occlusion"/>
</dbReference>
<feature type="domain" description="ParB/Spo0J HTH" evidence="2">
    <location>
        <begin position="130"/>
        <end position="205"/>
    </location>
</feature>
<comment type="caution">
    <text evidence="3">The sequence shown here is derived from an EMBL/GenBank/DDBJ whole genome shotgun (WGS) entry which is preliminary data.</text>
</comment>
<feature type="compositionally biased region" description="Low complexity" evidence="1">
    <location>
        <begin position="307"/>
        <end position="317"/>
    </location>
</feature>
<dbReference type="AlphaFoldDB" id="A0A9X8MH33"/>
<dbReference type="Proteomes" id="UP000183210">
    <property type="component" value="Unassembled WGS sequence"/>
</dbReference>
<dbReference type="GO" id="GO:0005694">
    <property type="term" value="C:chromosome"/>
    <property type="evidence" value="ECO:0007669"/>
    <property type="project" value="TreeGrafter"/>
</dbReference>
<accession>A0A9X8MH33</accession>
<reference evidence="3 4" key="1">
    <citation type="submission" date="2016-10" db="EMBL/GenBank/DDBJ databases">
        <authorList>
            <person name="Varghese N."/>
            <person name="Submissions S."/>
        </authorList>
    </citation>
    <scope>NUCLEOTIDE SEQUENCE [LARGE SCALE GENOMIC DNA]</scope>
    <source>
        <strain evidence="3 4">LMG 21974</strain>
    </source>
</reference>
<sequence>MSKHTIASLTRAGVIKRGDKGMHVELSALRLVENFNMREEGERLEKSIDELAEAIIDGIKRGKPLKLPNIEVEPNEFGTLDVVEGHRRTRAYRKVVAAGYDVGRIFIDEFKGSSAEKKARIASSNNQLPLLPIEQARLYASLRDEDGLNNQQIADLVFKKRQHVEQMLKLYDAGPEVMEQVSTGVISAATAVDLARKHGDDTAKVIRQEHAKAIKQGQQKVMPKTIKAGSVPKSLVDDLVAVAKRFASELPAEVLAQVQRYRSGEKALGDSTAQISIRTLNALVATALHVSDVKADKERQAEEKRQQAAQEAQSNDV</sequence>
<dbReference type="GeneID" id="300268727"/>
<dbReference type="InterPro" id="IPR041468">
    <property type="entry name" value="HTH_ParB/Spo0J"/>
</dbReference>
<feature type="region of interest" description="Disordered" evidence="1">
    <location>
        <begin position="294"/>
        <end position="317"/>
    </location>
</feature>
<dbReference type="Pfam" id="PF17762">
    <property type="entry name" value="HTH_ParB"/>
    <property type="match status" value="1"/>
</dbReference>
<evidence type="ECO:0000256" key="1">
    <source>
        <dbReference type="SAM" id="MobiDB-lite"/>
    </source>
</evidence>
<organism evidence="3 4">
    <name type="scientific">Pseudomonas lutea</name>
    <dbReference type="NCBI Taxonomy" id="243924"/>
    <lineage>
        <taxon>Bacteria</taxon>
        <taxon>Pseudomonadati</taxon>
        <taxon>Pseudomonadota</taxon>
        <taxon>Gammaproteobacteria</taxon>
        <taxon>Pseudomonadales</taxon>
        <taxon>Pseudomonadaceae</taxon>
        <taxon>Pseudomonas</taxon>
    </lineage>
</organism>